<feature type="domain" description="Thoeris protein ThsB TIR-like" evidence="1">
    <location>
        <begin position="44"/>
        <end position="136"/>
    </location>
</feature>
<dbReference type="InterPro" id="IPR036490">
    <property type="entry name" value="ThsB_TIR-like_sf"/>
</dbReference>
<name>A0ABZ0IV65_9BACT</name>
<dbReference type="EMBL" id="CP136051">
    <property type="protein sequence ID" value="WOK08397.1"/>
    <property type="molecule type" value="Genomic_DNA"/>
</dbReference>
<dbReference type="Proteomes" id="UP001302349">
    <property type="component" value="Chromosome"/>
</dbReference>
<keyword evidence="3" id="KW-1185">Reference proteome</keyword>
<dbReference type="RefSeq" id="WP_317491038.1">
    <property type="nucleotide sequence ID" value="NZ_CP136051.1"/>
</dbReference>
<accession>A0ABZ0IV65</accession>
<dbReference type="Gene3D" id="3.40.50.11200">
    <property type="match status" value="1"/>
</dbReference>
<dbReference type="InterPro" id="IPR015032">
    <property type="entry name" value="ThsB__TIR-like_domain"/>
</dbReference>
<gene>
    <name evidence="2" type="ORF">RT717_07060</name>
</gene>
<evidence type="ECO:0000259" key="1">
    <source>
        <dbReference type="Pfam" id="PF08937"/>
    </source>
</evidence>
<sequence length="164" mass="18758">MNENNAKKSDMWPVIIGAGAVALLLKALFEDEEDSGKEIKKRIFISFAVGDSKYRDYLVKQAKDERSPFAFVDMSVKQPWEEDVWKHKCRTKIKSCDGMIVLLSKNTWHASGTRWEIKCAKEEGLPVIGMHIKKNNQGATPPELYGKKVITWSWDNLAKVIKKM</sequence>
<proteinExistence type="predicted"/>
<evidence type="ECO:0000313" key="3">
    <source>
        <dbReference type="Proteomes" id="UP001302349"/>
    </source>
</evidence>
<protein>
    <submittedName>
        <fullName evidence="2">TIR domain-containing protein</fullName>
    </submittedName>
</protein>
<dbReference type="SUPFAM" id="SSF52206">
    <property type="entry name" value="Hypothetical protein MTH538"/>
    <property type="match status" value="1"/>
</dbReference>
<evidence type="ECO:0000313" key="2">
    <source>
        <dbReference type="EMBL" id="WOK08397.1"/>
    </source>
</evidence>
<organism evidence="2 3">
    <name type="scientific">Imperialibacter roseus</name>
    <dbReference type="NCBI Taxonomy" id="1324217"/>
    <lineage>
        <taxon>Bacteria</taxon>
        <taxon>Pseudomonadati</taxon>
        <taxon>Bacteroidota</taxon>
        <taxon>Cytophagia</taxon>
        <taxon>Cytophagales</taxon>
        <taxon>Flammeovirgaceae</taxon>
        <taxon>Imperialibacter</taxon>
    </lineage>
</organism>
<dbReference type="Pfam" id="PF08937">
    <property type="entry name" value="ThsB_TIR"/>
    <property type="match status" value="1"/>
</dbReference>
<reference evidence="2 3" key="1">
    <citation type="journal article" date="2023" name="Microbiol. Resour. Announc.">
        <title>Complete Genome Sequence of Imperialibacter roseus strain P4T.</title>
        <authorList>
            <person name="Tizabi D.R."/>
            <person name="Bachvaroff T."/>
            <person name="Hill R.T."/>
        </authorList>
    </citation>
    <scope>NUCLEOTIDE SEQUENCE [LARGE SCALE GENOMIC DNA]</scope>
    <source>
        <strain evidence="2 3">P4T</strain>
    </source>
</reference>